<protein>
    <submittedName>
        <fullName evidence="3">Uncharacterized protein</fullName>
    </submittedName>
</protein>
<evidence type="ECO:0000256" key="1">
    <source>
        <dbReference type="PROSITE-ProRule" id="PRU00339"/>
    </source>
</evidence>
<feature type="repeat" description="TPR" evidence="1">
    <location>
        <begin position="100"/>
        <end position="133"/>
    </location>
</feature>
<dbReference type="SMART" id="SM00028">
    <property type="entry name" value="TPR"/>
    <property type="match status" value="4"/>
</dbReference>
<sequence length="243" mass="27388">MKKILLAAVACCCAATLSFAQEQKAVVSTKVMPMFGGTQKTEAEQMKDEKFLTSCDKNFGDRREASNFFMERGWEYLNEGQTDTAMYRFNLAWLLNPDNQNTYWAFGLVTAAKGSNEEAVGFYEKALALNAKNSLLLSDASSAYLALYKEKKKKKNLKKAAEYLSTATTLDAGNAYALYNLSLVKYYEKKYAEAWDYLHKSRNINMTQIDYGFVMELAAQMPDPQGFFKQADADMLQTESSSN</sequence>
<proteinExistence type="predicted"/>
<dbReference type="Proteomes" id="UP000182491">
    <property type="component" value="Unassembled WGS sequence"/>
</dbReference>
<evidence type="ECO:0000313" key="3">
    <source>
        <dbReference type="EMBL" id="SFU41962.1"/>
    </source>
</evidence>
<dbReference type="Gene3D" id="1.25.40.10">
    <property type="entry name" value="Tetratricopeptide repeat domain"/>
    <property type="match status" value="2"/>
</dbReference>
<reference evidence="4" key="1">
    <citation type="submission" date="2016-10" db="EMBL/GenBank/DDBJ databases">
        <authorList>
            <person name="Varghese N."/>
        </authorList>
    </citation>
    <scope>NUCLEOTIDE SEQUENCE [LARGE SCALE GENOMIC DNA]</scope>
    <source>
        <strain evidence="4">DSM 18820</strain>
    </source>
</reference>
<dbReference type="SUPFAM" id="SSF48452">
    <property type="entry name" value="TPR-like"/>
    <property type="match status" value="1"/>
</dbReference>
<dbReference type="EMBL" id="FPCA01000001">
    <property type="protein sequence ID" value="SFU41962.1"/>
    <property type="molecule type" value="Genomic_DNA"/>
</dbReference>
<name>A0A1I7G0H5_9BACT</name>
<dbReference type="AlphaFoldDB" id="A0A1I7G0H5"/>
<keyword evidence="4" id="KW-1185">Reference proteome</keyword>
<keyword evidence="2" id="KW-0732">Signal</keyword>
<dbReference type="OrthoDB" id="7058419at2"/>
<dbReference type="InterPro" id="IPR011990">
    <property type="entry name" value="TPR-like_helical_dom_sf"/>
</dbReference>
<dbReference type="InterPro" id="IPR019734">
    <property type="entry name" value="TPR_rpt"/>
</dbReference>
<dbReference type="PROSITE" id="PS50005">
    <property type="entry name" value="TPR"/>
    <property type="match status" value="2"/>
</dbReference>
<dbReference type="STRING" id="388950.GCA_001611675_03753"/>
<accession>A0A1I7G0H5</accession>
<keyword evidence="1" id="KW-0802">TPR repeat</keyword>
<dbReference type="RefSeq" id="WP_068839585.1">
    <property type="nucleotide sequence ID" value="NZ_BMXC01000001.1"/>
</dbReference>
<evidence type="ECO:0000256" key="2">
    <source>
        <dbReference type="SAM" id="SignalP"/>
    </source>
</evidence>
<feature type="chain" id="PRO_5010180502" evidence="2">
    <location>
        <begin position="21"/>
        <end position="243"/>
    </location>
</feature>
<feature type="signal peptide" evidence="2">
    <location>
        <begin position="1"/>
        <end position="20"/>
    </location>
</feature>
<organism evidence="3 4">
    <name type="scientific">Pontibacter akesuensis</name>
    <dbReference type="NCBI Taxonomy" id="388950"/>
    <lineage>
        <taxon>Bacteria</taxon>
        <taxon>Pseudomonadati</taxon>
        <taxon>Bacteroidota</taxon>
        <taxon>Cytophagia</taxon>
        <taxon>Cytophagales</taxon>
        <taxon>Hymenobacteraceae</taxon>
        <taxon>Pontibacter</taxon>
    </lineage>
</organism>
<gene>
    <name evidence="3" type="ORF">SAMN04487941_0618</name>
</gene>
<evidence type="ECO:0000313" key="4">
    <source>
        <dbReference type="Proteomes" id="UP000182491"/>
    </source>
</evidence>
<feature type="repeat" description="TPR" evidence="1">
    <location>
        <begin position="66"/>
        <end position="99"/>
    </location>
</feature>